<evidence type="ECO:0000256" key="1">
    <source>
        <dbReference type="ARBA" id="ARBA00005964"/>
    </source>
</evidence>
<organism evidence="7 8">
    <name type="scientific">Artemia franciscana</name>
    <name type="common">Brine shrimp</name>
    <name type="synonym">Artemia sanfranciscana</name>
    <dbReference type="NCBI Taxonomy" id="6661"/>
    <lineage>
        <taxon>Eukaryota</taxon>
        <taxon>Metazoa</taxon>
        <taxon>Ecdysozoa</taxon>
        <taxon>Arthropoda</taxon>
        <taxon>Crustacea</taxon>
        <taxon>Branchiopoda</taxon>
        <taxon>Anostraca</taxon>
        <taxon>Artemiidae</taxon>
        <taxon>Artemia</taxon>
    </lineage>
</organism>
<evidence type="ECO:0000313" key="8">
    <source>
        <dbReference type="Proteomes" id="UP001187531"/>
    </source>
</evidence>
<reference evidence="7" key="1">
    <citation type="submission" date="2023-07" db="EMBL/GenBank/DDBJ databases">
        <title>Chromosome-level genome assembly of Artemia franciscana.</title>
        <authorList>
            <person name="Jo E."/>
        </authorList>
    </citation>
    <scope>NUCLEOTIDE SEQUENCE</scope>
    <source>
        <tissue evidence="7">Whole body</tissue>
    </source>
</reference>
<feature type="chain" id="PRO_5041684266" description="Carboxylesterase type B domain-containing protein" evidence="5">
    <location>
        <begin position="22"/>
        <end position="604"/>
    </location>
</feature>
<feature type="domain" description="Carboxylesterase type B" evidence="6">
    <location>
        <begin position="21"/>
        <end position="512"/>
    </location>
</feature>
<evidence type="ECO:0000256" key="2">
    <source>
        <dbReference type="ARBA" id="ARBA00022729"/>
    </source>
</evidence>
<dbReference type="EMBL" id="JAVRJZ010000014">
    <property type="protein sequence ID" value="KAK2713702.1"/>
    <property type="molecule type" value="Genomic_DNA"/>
</dbReference>
<comment type="similarity">
    <text evidence="1">Belongs to the type-B carboxylesterase/lipase family.</text>
</comment>
<keyword evidence="3" id="KW-0325">Glycoprotein</keyword>
<dbReference type="InterPro" id="IPR002018">
    <property type="entry name" value="CarbesteraseB"/>
</dbReference>
<feature type="transmembrane region" description="Helical" evidence="4">
    <location>
        <begin position="577"/>
        <end position="597"/>
    </location>
</feature>
<evidence type="ECO:0000256" key="4">
    <source>
        <dbReference type="SAM" id="Phobius"/>
    </source>
</evidence>
<evidence type="ECO:0000259" key="6">
    <source>
        <dbReference type="Pfam" id="PF00135"/>
    </source>
</evidence>
<keyword evidence="4" id="KW-0472">Membrane</keyword>
<keyword evidence="4" id="KW-0812">Transmembrane</keyword>
<keyword evidence="8" id="KW-1185">Reference proteome</keyword>
<name>A0AA88HZN9_ARTSF</name>
<protein>
    <recommendedName>
        <fullName evidence="6">Carboxylesterase type B domain-containing protein</fullName>
    </recommendedName>
</protein>
<keyword evidence="2 5" id="KW-0732">Signal</keyword>
<dbReference type="Pfam" id="PF00135">
    <property type="entry name" value="COesterase"/>
    <property type="match status" value="1"/>
</dbReference>
<gene>
    <name evidence="7" type="ORF">QYM36_009545</name>
</gene>
<dbReference type="InterPro" id="IPR019819">
    <property type="entry name" value="Carboxylesterase_B_CS"/>
</dbReference>
<dbReference type="InterPro" id="IPR051093">
    <property type="entry name" value="Neuroligin/BSAL"/>
</dbReference>
<evidence type="ECO:0000313" key="7">
    <source>
        <dbReference type="EMBL" id="KAK2713702.1"/>
    </source>
</evidence>
<proteinExistence type="inferred from homology"/>
<accession>A0AA88HZN9</accession>
<dbReference type="SUPFAM" id="SSF53474">
    <property type="entry name" value="alpha/beta-Hydrolases"/>
    <property type="match status" value="1"/>
</dbReference>
<dbReference type="Proteomes" id="UP001187531">
    <property type="component" value="Unassembled WGS sequence"/>
</dbReference>
<feature type="signal peptide" evidence="5">
    <location>
        <begin position="1"/>
        <end position="21"/>
    </location>
</feature>
<comment type="caution">
    <text evidence="7">The sequence shown here is derived from an EMBL/GenBank/DDBJ whole genome shotgun (WGS) entry which is preliminary data.</text>
</comment>
<dbReference type="PROSITE" id="PS00941">
    <property type="entry name" value="CARBOXYLESTERASE_B_2"/>
    <property type="match status" value="1"/>
</dbReference>
<keyword evidence="4" id="KW-1133">Transmembrane helix</keyword>
<dbReference type="AlphaFoldDB" id="A0AA88HZN9"/>
<sequence>MNQSFFLFLLVPVLCFCNDEATVSVPGFGQIIGVKYPSSKRGFVYGFLGIPYAKQPVGERRFRPPEPLPYQNTTWIASKFMPACPQPVNGVEKAIKEDCLYVNVWIPELPGVRNYPVVVFIEGQLFIYGDVSRYPGEDLAADGLVVVSFNYRTNIFGFFGLNTPEYPGNLGLHDQIRVLQWVKENIARFGGDPSRVTLIGHGAGAASVTVHMVSPRSQDLYERAIIMSGNVLAPWATSDQVKVASEFVAQMLGCDLDTNEMMKCLQGKSVKEIVLAFERHYKEGNITDLFAPTIDNFLPTDKAILPKDPQIYLQRGDFKKRPVIAGISDIEGKKMLELLKLHRKRSFEELENYFLTASVPTIAAEYKFKDALPFVYRAIRYHYSDKAVYGDKLSLEKEMSRFYSDSCFKGPHHVLLQYLKSKTTVYAYEYTSRTTEEELTTVRSSSYTPELLFLFGLVAFRLETTRSFSRAEEQLSDTIKKLVQEFAQGGNPTPSPYDNPQWEAFGTNSKLYPFGVVEAGQASANLTTYQSYEVSFWTTYLYSLEKLARGEEEALNPGGTYDPGRYYKDPTEPYQSIMWVLLVTVVVLLAAFILGMASMRQRHH</sequence>
<evidence type="ECO:0000256" key="3">
    <source>
        <dbReference type="ARBA" id="ARBA00023180"/>
    </source>
</evidence>
<dbReference type="InterPro" id="IPR029058">
    <property type="entry name" value="AB_hydrolase_fold"/>
</dbReference>
<dbReference type="PANTHER" id="PTHR43903">
    <property type="entry name" value="NEUROLIGIN"/>
    <property type="match status" value="1"/>
</dbReference>
<evidence type="ECO:0000256" key="5">
    <source>
        <dbReference type="SAM" id="SignalP"/>
    </source>
</evidence>
<dbReference type="Gene3D" id="3.40.50.1820">
    <property type="entry name" value="alpha/beta hydrolase"/>
    <property type="match status" value="1"/>
</dbReference>